<keyword evidence="8" id="KW-1133">Transmembrane helix</keyword>
<evidence type="ECO:0000256" key="5">
    <source>
        <dbReference type="ARBA" id="ARBA00022679"/>
    </source>
</evidence>
<comment type="similarity">
    <text evidence="3">Belongs to the glycosyltransferase GT106 family.</text>
</comment>
<dbReference type="PANTHER" id="PTHR31741:SF2">
    <property type="entry name" value="O-FUCOSYLTRANSFERASE 13"/>
    <property type="match status" value="1"/>
</dbReference>
<evidence type="ECO:0000313" key="15">
    <source>
        <dbReference type="EMBL" id="KAG0452633.1"/>
    </source>
</evidence>
<dbReference type="GO" id="GO:0005737">
    <property type="term" value="C:cytoplasm"/>
    <property type="evidence" value="ECO:0007669"/>
    <property type="project" value="TreeGrafter"/>
</dbReference>
<dbReference type="PANTHER" id="PTHR31741">
    <property type="entry name" value="OS02G0726500 PROTEIN-RELATED"/>
    <property type="match status" value="1"/>
</dbReference>
<dbReference type="OrthoDB" id="1718146at2759"/>
<comment type="caution">
    <text evidence="15">The sequence shown here is derived from an EMBL/GenBank/DDBJ whole genome shotgun (WGS) entry which is preliminary data.</text>
</comment>
<dbReference type="EMBL" id="JADCNL010000014">
    <property type="protein sequence ID" value="KAG0452633.1"/>
    <property type="molecule type" value="Genomic_DNA"/>
</dbReference>
<evidence type="ECO:0000256" key="9">
    <source>
        <dbReference type="ARBA" id="ARBA00023136"/>
    </source>
</evidence>
<gene>
    <name evidence="16" type="ORF">HPP92_025009</name>
    <name evidence="15" type="ORF">HPP92_025297</name>
</gene>
<name>A0A835U8V2_VANPL</name>
<reference evidence="17 18" key="1">
    <citation type="journal article" date="2020" name="Nat. Food">
        <title>A phased Vanilla planifolia genome enables genetic improvement of flavour and production.</title>
        <authorList>
            <person name="Hasing T."/>
            <person name="Tang H."/>
            <person name="Brym M."/>
            <person name="Khazi F."/>
            <person name="Huang T."/>
            <person name="Chambers A.H."/>
        </authorList>
    </citation>
    <scope>NUCLEOTIDE SEQUENCE [LARGE SCALE GENOMIC DNA]</scope>
    <source>
        <tissue evidence="15">Leaf</tissue>
    </source>
</reference>
<evidence type="ECO:0000256" key="10">
    <source>
        <dbReference type="ARBA" id="ARBA00023180"/>
    </source>
</evidence>
<keyword evidence="12" id="KW-0119">Carbohydrate metabolism</keyword>
<dbReference type="GO" id="GO:0016020">
    <property type="term" value="C:membrane"/>
    <property type="evidence" value="ECO:0007669"/>
    <property type="project" value="UniProtKB-SubCell"/>
</dbReference>
<feature type="region of interest" description="Disordered" evidence="14">
    <location>
        <begin position="1"/>
        <end position="24"/>
    </location>
</feature>
<evidence type="ECO:0000256" key="8">
    <source>
        <dbReference type="ARBA" id="ARBA00022989"/>
    </source>
</evidence>
<evidence type="ECO:0000313" key="17">
    <source>
        <dbReference type="Proteomes" id="UP000636800"/>
    </source>
</evidence>
<evidence type="ECO:0000256" key="14">
    <source>
        <dbReference type="SAM" id="MobiDB-lite"/>
    </source>
</evidence>
<keyword evidence="5" id="KW-0808">Transferase</keyword>
<evidence type="ECO:0000256" key="7">
    <source>
        <dbReference type="ARBA" id="ARBA00022968"/>
    </source>
</evidence>
<keyword evidence="11" id="KW-0294">Fucose metabolism</keyword>
<keyword evidence="10" id="KW-0325">Glycoprotein</keyword>
<keyword evidence="4" id="KW-0328">Glycosyltransferase</keyword>
<accession>A0A835U8V2</accession>
<protein>
    <recommendedName>
        <fullName evidence="13">O-fucosyltransferase family protein</fullName>
    </recommendedName>
</protein>
<dbReference type="InterPro" id="IPR019378">
    <property type="entry name" value="GDP-Fuc_O-FucTrfase"/>
</dbReference>
<dbReference type="Proteomes" id="UP000636800">
    <property type="component" value="Unassembled WGS sequence"/>
</dbReference>
<feature type="compositionally biased region" description="Low complexity" evidence="14">
    <location>
        <begin position="12"/>
        <end position="24"/>
    </location>
</feature>
<dbReference type="AlphaFoldDB" id="A0A835U8V2"/>
<dbReference type="Pfam" id="PF10250">
    <property type="entry name" value="O-FucT"/>
    <property type="match status" value="1"/>
</dbReference>
<dbReference type="EMBL" id="JADCNM010000014">
    <property type="protein sequence ID" value="KAG0453705.1"/>
    <property type="molecule type" value="Genomic_DNA"/>
</dbReference>
<evidence type="ECO:0000256" key="2">
    <source>
        <dbReference type="ARBA" id="ARBA00004881"/>
    </source>
</evidence>
<evidence type="ECO:0000256" key="4">
    <source>
        <dbReference type="ARBA" id="ARBA00022676"/>
    </source>
</evidence>
<comment type="pathway">
    <text evidence="2">Glycan metabolism.</text>
</comment>
<sequence length="428" mass="48074">MASGSWHNRVGPPRCASPRASSPTHRSSLLRSLFPFSSSISLPRIPAHPSAERGRSIIWSARRVVEWRPCNWWSAKTSIALPAKSNGYIRVDCYGGLNQMRRDFCDGVGIARLLNATLILPKFEQTEGFVNIVRELPEDVTSREPFKVDCSKRNGNFDYIESVLPALLIHRFISITPAMAQRRDRYPLYAKAALCQACYRALRLNKDLEAKASLLLNAIPKPFLTLHLRFEPDMVAYSRCEYTGLSPKSVAAIDAARGERTPWTGNNAIAWRNRGKCPLTPNETSFILQALAIPTNTNIYLAAGDGLLELEGFTSAYTKVYTKSSFLDRKEFASMHGNTKAALDYHVSIHSDGYIATYFGNMDKMVSAMRSLKGMEKTLFLSRRAFANCSAMGLRGQELADAMWRVHLEDFVMERGYALPDCFCEFRL</sequence>
<evidence type="ECO:0000256" key="1">
    <source>
        <dbReference type="ARBA" id="ARBA00004606"/>
    </source>
</evidence>
<organism evidence="15 17">
    <name type="scientific">Vanilla planifolia</name>
    <name type="common">Vanilla</name>
    <dbReference type="NCBI Taxonomy" id="51239"/>
    <lineage>
        <taxon>Eukaryota</taxon>
        <taxon>Viridiplantae</taxon>
        <taxon>Streptophyta</taxon>
        <taxon>Embryophyta</taxon>
        <taxon>Tracheophyta</taxon>
        <taxon>Spermatophyta</taxon>
        <taxon>Magnoliopsida</taxon>
        <taxon>Liliopsida</taxon>
        <taxon>Asparagales</taxon>
        <taxon>Orchidaceae</taxon>
        <taxon>Vanilloideae</taxon>
        <taxon>Vanilleae</taxon>
        <taxon>Vanilla</taxon>
    </lineage>
</organism>
<proteinExistence type="inferred from homology"/>
<evidence type="ECO:0000313" key="16">
    <source>
        <dbReference type="EMBL" id="KAG0453705.1"/>
    </source>
</evidence>
<comment type="subcellular location">
    <subcellularLocation>
        <location evidence="1">Membrane</location>
        <topology evidence="1">Single-pass type II membrane protein</topology>
    </subcellularLocation>
</comment>
<keyword evidence="17" id="KW-1185">Reference proteome</keyword>
<keyword evidence="7" id="KW-0735">Signal-anchor</keyword>
<evidence type="ECO:0000256" key="12">
    <source>
        <dbReference type="ARBA" id="ARBA00023277"/>
    </source>
</evidence>
<dbReference type="GO" id="GO:0006004">
    <property type="term" value="P:fucose metabolic process"/>
    <property type="evidence" value="ECO:0007669"/>
    <property type="project" value="UniProtKB-KW"/>
</dbReference>
<evidence type="ECO:0000313" key="18">
    <source>
        <dbReference type="Proteomes" id="UP000639772"/>
    </source>
</evidence>
<evidence type="ECO:0000256" key="6">
    <source>
        <dbReference type="ARBA" id="ARBA00022692"/>
    </source>
</evidence>
<keyword evidence="6" id="KW-0812">Transmembrane</keyword>
<evidence type="ECO:0000256" key="11">
    <source>
        <dbReference type="ARBA" id="ARBA00023253"/>
    </source>
</evidence>
<evidence type="ECO:0000256" key="3">
    <source>
        <dbReference type="ARBA" id="ARBA00007737"/>
    </source>
</evidence>
<dbReference type="GO" id="GO:0016757">
    <property type="term" value="F:glycosyltransferase activity"/>
    <property type="evidence" value="ECO:0007669"/>
    <property type="project" value="UniProtKB-KW"/>
</dbReference>
<keyword evidence="9" id="KW-0472">Membrane</keyword>
<evidence type="ECO:0000256" key="13">
    <source>
        <dbReference type="ARBA" id="ARBA00030350"/>
    </source>
</evidence>
<dbReference type="Proteomes" id="UP000639772">
    <property type="component" value="Unassembled WGS sequence"/>
</dbReference>